<keyword evidence="1" id="KW-0472">Membrane</keyword>
<evidence type="ECO:0000313" key="3">
    <source>
        <dbReference type="Proteomes" id="UP000287651"/>
    </source>
</evidence>
<feature type="transmembrane region" description="Helical" evidence="1">
    <location>
        <begin position="62"/>
        <end position="81"/>
    </location>
</feature>
<gene>
    <name evidence="2" type="ORF">B296_00034802</name>
</gene>
<evidence type="ECO:0000313" key="2">
    <source>
        <dbReference type="EMBL" id="RRT47723.1"/>
    </source>
</evidence>
<keyword evidence="1" id="KW-0812">Transmembrane</keyword>
<dbReference type="Proteomes" id="UP000287651">
    <property type="component" value="Unassembled WGS sequence"/>
</dbReference>
<protein>
    <submittedName>
        <fullName evidence="2">Uncharacterized protein</fullName>
    </submittedName>
</protein>
<feature type="transmembrane region" description="Helical" evidence="1">
    <location>
        <begin position="31"/>
        <end position="50"/>
    </location>
</feature>
<sequence>MAGLPETSSASGEVLSDAWDYKGRHALNERLTTLGIAVNLVTYLTGTMHLGNAEAANAVTNFMGVSFMLCLLGGFVADTYLGRYLTVGIFTAVQASVSSNTTTPCSFSGYYLLLAHRLMERVPRESRLN</sequence>
<accession>A0A426Y7M0</accession>
<dbReference type="AlphaFoldDB" id="A0A426Y7M0"/>
<name>A0A426Y7M0_ENSVE</name>
<evidence type="ECO:0000256" key="1">
    <source>
        <dbReference type="SAM" id="Phobius"/>
    </source>
</evidence>
<dbReference type="EMBL" id="AMZH03014388">
    <property type="protein sequence ID" value="RRT47723.1"/>
    <property type="molecule type" value="Genomic_DNA"/>
</dbReference>
<organism evidence="2 3">
    <name type="scientific">Ensete ventricosum</name>
    <name type="common">Abyssinian banana</name>
    <name type="synonym">Musa ensete</name>
    <dbReference type="NCBI Taxonomy" id="4639"/>
    <lineage>
        <taxon>Eukaryota</taxon>
        <taxon>Viridiplantae</taxon>
        <taxon>Streptophyta</taxon>
        <taxon>Embryophyta</taxon>
        <taxon>Tracheophyta</taxon>
        <taxon>Spermatophyta</taxon>
        <taxon>Magnoliopsida</taxon>
        <taxon>Liliopsida</taxon>
        <taxon>Zingiberales</taxon>
        <taxon>Musaceae</taxon>
        <taxon>Ensete</taxon>
    </lineage>
</organism>
<dbReference type="Gene3D" id="1.20.1250.20">
    <property type="entry name" value="MFS general substrate transporter like domains"/>
    <property type="match status" value="1"/>
</dbReference>
<reference evidence="2 3" key="1">
    <citation type="journal article" date="2014" name="Agronomy (Basel)">
        <title>A Draft Genome Sequence for Ensete ventricosum, the Drought-Tolerant Tree Against Hunger.</title>
        <authorList>
            <person name="Harrison J."/>
            <person name="Moore K.A."/>
            <person name="Paszkiewicz K."/>
            <person name="Jones T."/>
            <person name="Grant M."/>
            <person name="Ambacheew D."/>
            <person name="Muzemil S."/>
            <person name="Studholme D.J."/>
        </authorList>
    </citation>
    <scope>NUCLEOTIDE SEQUENCE [LARGE SCALE GENOMIC DNA]</scope>
</reference>
<keyword evidence="1" id="KW-1133">Transmembrane helix</keyword>
<comment type="caution">
    <text evidence="2">The sequence shown here is derived from an EMBL/GenBank/DDBJ whole genome shotgun (WGS) entry which is preliminary data.</text>
</comment>
<dbReference type="PANTHER" id="PTHR11654">
    <property type="entry name" value="OLIGOPEPTIDE TRANSPORTER-RELATED"/>
    <property type="match status" value="1"/>
</dbReference>
<dbReference type="InterPro" id="IPR036259">
    <property type="entry name" value="MFS_trans_sf"/>
</dbReference>
<proteinExistence type="predicted"/>